<dbReference type="InterPro" id="IPR020616">
    <property type="entry name" value="Thiolase_N"/>
</dbReference>
<keyword evidence="6 8" id="KW-0012">Acyltransferase</keyword>
<dbReference type="InterPro" id="IPR050215">
    <property type="entry name" value="Thiolase-like_sf_Thiolase"/>
</dbReference>
<reference evidence="11" key="2">
    <citation type="submission" date="2015-03" db="UniProtKB">
        <authorList>
            <consortium name="EnsemblPlants"/>
        </authorList>
    </citation>
    <scope>IDENTIFICATION</scope>
</reference>
<evidence type="ECO:0000259" key="10">
    <source>
        <dbReference type="Pfam" id="PF02803"/>
    </source>
</evidence>
<evidence type="ECO:0000256" key="8">
    <source>
        <dbReference type="RuleBase" id="RU003557"/>
    </source>
</evidence>
<organism evidence="11 12">
    <name type="scientific">Brassica oleracea var. oleracea</name>
    <dbReference type="NCBI Taxonomy" id="109376"/>
    <lineage>
        <taxon>Eukaryota</taxon>
        <taxon>Viridiplantae</taxon>
        <taxon>Streptophyta</taxon>
        <taxon>Embryophyta</taxon>
        <taxon>Tracheophyta</taxon>
        <taxon>Spermatophyta</taxon>
        <taxon>Magnoliopsida</taxon>
        <taxon>eudicotyledons</taxon>
        <taxon>Gunneridae</taxon>
        <taxon>Pentapetalae</taxon>
        <taxon>rosids</taxon>
        <taxon>malvids</taxon>
        <taxon>Brassicales</taxon>
        <taxon>Brassicaceae</taxon>
        <taxon>Brassiceae</taxon>
        <taxon>Brassica</taxon>
    </lineage>
</organism>
<evidence type="ECO:0000256" key="4">
    <source>
        <dbReference type="ARBA" id="ARBA00022679"/>
    </source>
</evidence>
<keyword evidence="12" id="KW-1185">Reference proteome</keyword>
<protein>
    <recommendedName>
        <fullName evidence="7">acetyl-CoA C-acyltransferase</fullName>
        <ecNumber evidence="7">2.3.1.16</ecNumber>
    </recommendedName>
</protein>
<dbReference type="AlphaFoldDB" id="A0A0D3AWY9"/>
<comment type="similarity">
    <text evidence="3 8">Belongs to the thiolase-like superfamily. Thiolase family.</text>
</comment>
<dbReference type="HOGENOM" id="CLU_031026_1_0_1"/>
<evidence type="ECO:0000256" key="3">
    <source>
        <dbReference type="ARBA" id="ARBA00010982"/>
    </source>
</evidence>
<comment type="subcellular location">
    <subcellularLocation>
        <location evidence="1">Peroxisome</location>
    </subcellularLocation>
</comment>
<evidence type="ECO:0000256" key="7">
    <source>
        <dbReference type="ARBA" id="ARBA00024073"/>
    </source>
</evidence>
<dbReference type="PROSITE" id="PS00737">
    <property type="entry name" value="THIOLASE_2"/>
    <property type="match status" value="1"/>
</dbReference>
<dbReference type="EC" id="2.3.1.16" evidence="7"/>
<dbReference type="GO" id="GO:0010124">
    <property type="term" value="P:phenylacetate catabolic process"/>
    <property type="evidence" value="ECO:0007669"/>
    <property type="project" value="TreeGrafter"/>
</dbReference>
<dbReference type="CDD" id="cd00751">
    <property type="entry name" value="thiolase"/>
    <property type="match status" value="1"/>
</dbReference>
<dbReference type="STRING" id="109376.A0A0D3AWY9"/>
<evidence type="ECO:0000313" key="11">
    <source>
        <dbReference type="EnsemblPlants" id="Bo2g150290.1"/>
    </source>
</evidence>
<dbReference type="InterPro" id="IPR020610">
    <property type="entry name" value="Thiolase_AS"/>
</dbReference>
<keyword evidence="4 8" id="KW-0808">Transferase</keyword>
<reference evidence="11 12" key="1">
    <citation type="journal article" date="2014" name="Genome Biol.">
        <title>Transcriptome and methylome profiling reveals relics of genome dominance in the mesopolyploid Brassica oleracea.</title>
        <authorList>
            <person name="Parkin I.A."/>
            <person name="Koh C."/>
            <person name="Tang H."/>
            <person name="Robinson S.J."/>
            <person name="Kagale S."/>
            <person name="Clarke W.E."/>
            <person name="Town C.D."/>
            <person name="Nixon J."/>
            <person name="Krishnakumar V."/>
            <person name="Bidwell S.L."/>
            <person name="Denoeud F."/>
            <person name="Belcram H."/>
            <person name="Links M.G."/>
            <person name="Just J."/>
            <person name="Clarke C."/>
            <person name="Bender T."/>
            <person name="Huebert T."/>
            <person name="Mason A.S."/>
            <person name="Pires J.C."/>
            <person name="Barker G."/>
            <person name="Moore J."/>
            <person name="Walley P.G."/>
            <person name="Manoli S."/>
            <person name="Batley J."/>
            <person name="Edwards D."/>
            <person name="Nelson M.N."/>
            <person name="Wang X."/>
            <person name="Paterson A.H."/>
            <person name="King G."/>
            <person name="Bancroft I."/>
            <person name="Chalhoub B."/>
            <person name="Sharpe A.G."/>
        </authorList>
    </citation>
    <scope>NUCLEOTIDE SEQUENCE</scope>
    <source>
        <strain evidence="11 12">cv. TO1000</strain>
    </source>
</reference>
<dbReference type="InterPro" id="IPR016039">
    <property type="entry name" value="Thiolase-like"/>
</dbReference>
<evidence type="ECO:0000256" key="5">
    <source>
        <dbReference type="ARBA" id="ARBA00023140"/>
    </source>
</evidence>
<name>A0A0D3AWY9_BRAOL</name>
<keyword evidence="5" id="KW-0576">Peroxisome</keyword>
<dbReference type="Gramene" id="Bo2g150290.1">
    <property type="protein sequence ID" value="Bo2g150290.1"/>
    <property type="gene ID" value="Bo2g150290"/>
</dbReference>
<evidence type="ECO:0000313" key="12">
    <source>
        <dbReference type="Proteomes" id="UP000032141"/>
    </source>
</evidence>
<evidence type="ECO:0000259" key="9">
    <source>
        <dbReference type="Pfam" id="PF00108"/>
    </source>
</evidence>
<feature type="domain" description="Thiolase N-terminal" evidence="9">
    <location>
        <begin position="54"/>
        <end position="223"/>
    </location>
</feature>
<dbReference type="PANTHER" id="PTHR43853:SF15">
    <property type="entry name" value="3-KETOACYL-COA THIOLASE 5, PEROXISOMAL"/>
    <property type="match status" value="1"/>
</dbReference>
<dbReference type="PANTHER" id="PTHR43853">
    <property type="entry name" value="3-KETOACYL-COA THIOLASE, PEROXISOMAL"/>
    <property type="match status" value="1"/>
</dbReference>
<dbReference type="GO" id="GO:0005777">
    <property type="term" value="C:peroxisome"/>
    <property type="evidence" value="ECO:0007669"/>
    <property type="project" value="UniProtKB-SubCell"/>
</dbReference>
<dbReference type="Pfam" id="PF02803">
    <property type="entry name" value="Thiolase_C"/>
    <property type="match status" value="1"/>
</dbReference>
<dbReference type="Pfam" id="PF00108">
    <property type="entry name" value="Thiolase_N"/>
    <property type="match status" value="2"/>
</dbReference>
<dbReference type="PROSITE" id="PS00099">
    <property type="entry name" value="THIOLASE_3"/>
    <property type="match status" value="1"/>
</dbReference>
<accession>A0A0D3AWY9</accession>
<dbReference type="Proteomes" id="UP000032141">
    <property type="component" value="Chromosome C2"/>
</dbReference>
<dbReference type="PROSITE" id="PS00098">
    <property type="entry name" value="THIOLASE_1"/>
    <property type="match status" value="1"/>
</dbReference>
<evidence type="ECO:0000256" key="2">
    <source>
        <dbReference type="ARBA" id="ARBA00005189"/>
    </source>
</evidence>
<evidence type="ECO:0000256" key="1">
    <source>
        <dbReference type="ARBA" id="ARBA00004275"/>
    </source>
</evidence>
<dbReference type="SUPFAM" id="SSF53901">
    <property type="entry name" value="Thiolase-like"/>
    <property type="match status" value="1"/>
</dbReference>
<evidence type="ECO:0000256" key="6">
    <source>
        <dbReference type="ARBA" id="ARBA00023315"/>
    </source>
</evidence>
<dbReference type="eggNOG" id="KOG1389">
    <property type="taxonomic scope" value="Eukaryota"/>
</dbReference>
<proteinExistence type="inferred from homology"/>
<dbReference type="FunFam" id="3.40.47.10:FF:000193">
    <property type="match status" value="1"/>
</dbReference>
<sequence length="485" mass="51014">MEKATERQKILIRHLNPLSSSPSLPSINDNKPTLLSAVNCAAELSPMAAFGDDVVIVAAYRTAICKAKRGGFKDTLPDDLLASVLKAVVERTSLDPSEVGDIVVGTVIAPGSQRAMECRVAAYFAGFPDSVPIRTVNRQCSSGLQAVADVAASIRAGYYDIGIGAGVESMSIDHTAGGGFHTTNPRAQEFRGARDCLLPMGITSENVAERYCVTREDQDMAAVCFSFPLVTYSCLLYSHTDSVKKQVESHKRAAAANASGKLKDEIVPVATKIVDPDTKAEKPIVVSVDDGVRPNSNMADLAKLKTVFKPNGSTTAGNASQISDGAGAVLLMKRSLAMKKGLPILGIFRSFAVTGVDPAVMGIGPAYAIPAAANLAGLKVSDIDLFEINEAFASQYVYCCKKLELDVEKVNVNGGAIAIGHPLGATGARCVATLLHEMKRRGKDCRFGVISMCIGTGMGAAAVFERGDSVDDLSNARVETNGSGH</sequence>
<dbReference type="InterPro" id="IPR020613">
    <property type="entry name" value="Thiolase_CS"/>
</dbReference>
<dbReference type="NCBIfam" id="TIGR01930">
    <property type="entry name" value="AcCoA-C-Actrans"/>
    <property type="match status" value="1"/>
</dbReference>
<dbReference type="InterPro" id="IPR002155">
    <property type="entry name" value="Thiolase"/>
</dbReference>
<feature type="domain" description="Thiolase C-terminal" evidence="10">
    <location>
        <begin position="344"/>
        <end position="466"/>
    </location>
</feature>
<dbReference type="EnsemblPlants" id="Bo2g150290.1">
    <property type="protein sequence ID" value="Bo2g150290.1"/>
    <property type="gene ID" value="Bo2g150290"/>
</dbReference>
<dbReference type="InterPro" id="IPR020615">
    <property type="entry name" value="Thiolase_acyl_enz_int_AS"/>
</dbReference>
<dbReference type="OMA" id="MTAFPEP"/>
<dbReference type="GO" id="GO:0003988">
    <property type="term" value="F:acetyl-CoA C-acyltransferase activity"/>
    <property type="evidence" value="ECO:0007669"/>
    <property type="project" value="UniProtKB-EC"/>
</dbReference>
<feature type="domain" description="Thiolase N-terminal" evidence="9">
    <location>
        <begin position="247"/>
        <end position="335"/>
    </location>
</feature>
<comment type="pathway">
    <text evidence="2">Lipid metabolism.</text>
</comment>
<dbReference type="InterPro" id="IPR020617">
    <property type="entry name" value="Thiolase_C"/>
</dbReference>
<dbReference type="Gene3D" id="3.40.47.10">
    <property type="match status" value="1"/>
</dbReference>
<dbReference type="GO" id="GO:0006635">
    <property type="term" value="P:fatty acid beta-oxidation"/>
    <property type="evidence" value="ECO:0007669"/>
    <property type="project" value="TreeGrafter"/>
</dbReference>